<gene>
    <name evidence="2" type="ORF">EDB81DRAFT_398769</name>
</gene>
<keyword evidence="3" id="KW-1185">Reference proteome</keyword>
<dbReference type="OrthoDB" id="4436466at2759"/>
<protein>
    <submittedName>
        <fullName evidence="2">Uncharacterized protein</fullName>
    </submittedName>
</protein>
<dbReference type="AlphaFoldDB" id="A0A9P9JG29"/>
<proteinExistence type="predicted"/>
<organism evidence="2 3">
    <name type="scientific">Dactylonectria macrodidyma</name>
    <dbReference type="NCBI Taxonomy" id="307937"/>
    <lineage>
        <taxon>Eukaryota</taxon>
        <taxon>Fungi</taxon>
        <taxon>Dikarya</taxon>
        <taxon>Ascomycota</taxon>
        <taxon>Pezizomycotina</taxon>
        <taxon>Sordariomycetes</taxon>
        <taxon>Hypocreomycetidae</taxon>
        <taxon>Hypocreales</taxon>
        <taxon>Nectriaceae</taxon>
        <taxon>Dactylonectria</taxon>
    </lineage>
</organism>
<accession>A0A9P9JG29</accession>
<dbReference type="EMBL" id="JAGMUV010000005">
    <property type="protein sequence ID" value="KAH7156738.1"/>
    <property type="molecule type" value="Genomic_DNA"/>
</dbReference>
<feature type="transmembrane region" description="Helical" evidence="1">
    <location>
        <begin position="12"/>
        <end position="33"/>
    </location>
</feature>
<reference evidence="2" key="1">
    <citation type="journal article" date="2021" name="Nat. Commun.">
        <title>Genetic determinants of endophytism in the Arabidopsis root mycobiome.</title>
        <authorList>
            <person name="Mesny F."/>
            <person name="Miyauchi S."/>
            <person name="Thiergart T."/>
            <person name="Pickel B."/>
            <person name="Atanasova L."/>
            <person name="Karlsson M."/>
            <person name="Huettel B."/>
            <person name="Barry K.W."/>
            <person name="Haridas S."/>
            <person name="Chen C."/>
            <person name="Bauer D."/>
            <person name="Andreopoulos W."/>
            <person name="Pangilinan J."/>
            <person name="LaButti K."/>
            <person name="Riley R."/>
            <person name="Lipzen A."/>
            <person name="Clum A."/>
            <person name="Drula E."/>
            <person name="Henrissat B."/>
            <person name="Kohler A."/>
            <person name="Grigoriev I.V."/>
            <person name="Martin F.M."/>
            <person name="Hacquard S."/>
        </authorList>
    </citation>
    <scope>NUCLEOTIDE SEQUENCE</scope>
    <source>
        <strain evidence="2">MPI-CAGE-AT-0147</strain>
    </source>
</reference>
<comment type="caution">
    <text evidence="2">The sequence shown here is derived from an EMBL/GenBank/DDBJ whole genome shotgun (WGS) entry which is preliminary data.</text>
</comment>
<dbReference type="Proteomes" id="UP000738349">
    <property type="component" value="Unassembled WGS sequence"/>
</dbReference>
<evidence type="ECO:0000256" key="1">
    <source>
        <dbReference type="SAM" id="Phobius"/>
    </source>
</evidence>
<name>A0A9P9JG29_9HYPO</name>
<evidence type="ECO:0000313" key="2">
    <source>
        <dbReference type="EMBL" id="KAH7156738.1"/>
    </source>
</evidence>
<keyword evidence="1" id="KW-0812">Transmembrane</keyword>
<sequence>MARFLYFTRRRLVGLAQATAGASFAGAAGFWFWTRKCHFEEFGPHNDNLFRYPMLKQINPYNNPDSHDMCVRRVPFSQLKPELLEDTLQGGSKLVEAFCRGIWGRYGYSIQRKIMESWKDDSNQGDLWTKEELLTSTYEPDTFITNHFHVWEKTPQSLTIRGCVPPRQTTPTPMPMENVIEIRADLDKEKQEAVLRLKMMIFDGTQGASQEPDPFGGFPGWLHRRYSALLVEAGAGNCMQ</sequence>
<evidence type="ECO:0000313" key="3">
    <source>
        <dbReference type="Proteomes" id="UP000738349"/>
    </source>
</evidence>
<keyword evidence="1" id="KW-0472">Membrane</keyword>
<keyword evidence="1" id="KW-1133">Transmembrane helix</keyword>